<dbReference type="PANTHER" id="PTHR30005">
    <property type="entry name" value="EXOPOLYPHOSPHATASE"/>
    <property type="match status" value="1"/>
</dbReference>
<dbReference type="EMBL" id="JACATZ010000001">
    <property type="protein sequence ID" value="NWJ45972.1"/>
    <property type="molecule type" value="Genomic_DNA"/>
</dbReference>
<dbReference type="PANTHER" id="PTHR30005:SF0">
    <property type="entry name" value="RETROGRADE REGULATION PROTEIN 2"/>
    <property type="match status" value="1"/>
</dbReference>
<accession>A0A8T7M026</accession>
<dbReference type="InterPro" id="IPR043129">
    <property type="entry name" value="ATPase_NBD"/>
</dbReference>
<dbReference type="EMBL" id="CP128399">
    <property type="protein sequence ID" value="WJW67833.1"/>
    <property type="molecule type" value="Genomic_DNA"/>
</dbReference>
<dbReference type="RefSeq" id="WP_341469722.1">
    <property type="nucleotide sequence ID" value="NZ_CP128399.1"/>
</dbReference>
<comment type="similarity">
    <text evidence="1">Belongs to the GppA/Ppx family.</text>
</comment>
<evidence type="ECO:0000313" key="4">
    <source>
        <dbReference type="EMBL" id="WJW67833.1"/>
    </source>
</evidence>
<dbReference type="Proteomes" id="UP000521676">
    <property type="component" value="Unassembled WGS sequence"/>
</dbReference>
<evidence type="ECO:0000313" key="6">
    <source>
        <dbReference type="Proteomes" id="UP001431572"/>
    </source>
</evidence>
<feature type="domain" description="Ppx/GppA phosphatase N-terminal" evidence="2">
    <location>
        <begin position="22"/>
        <end position="301"/>
    </location>
</feature>
<keyword evidence="6" id="KW-1185">Reference proteome</keyword>
<evidence type="ECO:0000313" key="3">
    <source>
        <dbReference type="EMBL" id="NWJ45972.1"/>
    </source>
</evidence>
<proteinExistence type="inferred from homology"/>
<dbReference type="AlphaFoldDB" id="A0A8T7M026"/>
<dbReference type="InterPro" id="IPR003695">
    <property type="entry name" value="Ppx_GppA_N"/>
</dbReference>
<dbReference type="Gene3D" id="3.30.420.150">
    <property type="entry name" value="Exopolyphosphatase. Domain 2"/>
    <property type="match status" value="1"/>
</dbReference>
<sequence>MKIAETVTVGAVDIGSNTVHLVIARTDGTEIEILEDQKEMARLGDDVSYQGEISPPKLELTMNLLKNYRQLSDNRNAHLVVTGTEPLRAARNSIKLVQRAREELGININVLSQPEEAILSFRGATFNINLPSHFVMADVGGGSTEIVVVNFHQIQSIIKLPVGSIKLRALCNAGDPLTQAQVHAAQFRLGEIFGAAQWPRLPLGPNFGIVAGGNAKAVTRLFNRGRRGDFLRSAELLGAVNLAMSKSSEQIAQEYNLVASRAQTFSTGALIIHAIMDKFKLNSMLVSRYGIREGLLLSYAHFHEGWRDSLAV</sequence>
<reference evidence="3 5" key="1">
    <citation type="submission" date="2020-06" db="EMBL/GenBank/DDBJ databases">
        <title>Anoxygenic phototrophic Chloroflexota member uses a Type I reaction center.</title>
        <authorList>
            <person name="Tsuji J.M."/>
            <person name="Shaw N.A."/>
            <person name="Nagashima S."/>
            <person name="Venkiteswaran J."/>
            <person name="Schiff S.L."/>
            <person name="Hanada S."/>
            <person name="Tank M."/>
            <person name="Neufeld J.D."/>
        </authorList>
    </citation>
    <scope>NUCLEOTIDE SEQUENCE [LARGE SCALE GENOMIC DNA]</scope>
    <source>
        <strain evidence="3">L227-S17</strain>
    </source>
</reference>
<dbReference type="Pfam" id="PF02541">
    <property type="entry name" value="Ppx-GppA"/>
    <property type="match status" value="1"/>
</dbReference>
<name>A0A8T7M026_9CHLR</name>
<dbReference type="Proteomes" id="UP001431572">
    <property type="component" value="Chromosome 1"/>
</dbReference>
<evidence type="ECO:0000259" key="2">
    <source>
        <dbReference type="Pfam" id="PF02541"/>
    </source>
</evidence>
<dbReference type="InterPro" id="IPR050273">
    <property type="entry name" value="GppA/Ppx_hydrolase"/>
</dbReference>
<evidence type="ECO:0000256" key="1">
    <source>
        <dbReference type="ARBA" id="ARBA00007125"/>
    </source>
</evidence>
<reference evidence="4" key="2">
    <citation type="journal article" date="2024" name="Nature">
        <title>Anoxygenic phototroph of the Chloroflexota uses a type I reaction centre.</title>
        <authorList>
            <person name="Tsuji J.M."/>
            <person name="Shaw N.A."/>
            <person name="Nagashima S."/>
            <person name="Venkiteswaran J.J."/>
            <person name="Schiff S.L."/>
            <person name="Watanabe T."/>
            <person name="Fukui M."/>
            <person name="Hanada S."/>
            <person name="Tank M."/>
            <person name="Neufeld J.D."/>
        </authorList>
    </citation>
    <scope>NUCLEOTIDE SEQUENCE</scope>
    <source>
        <strain evidence="4">L227-S17</strain>
    </source>
</reference>
<dbReference type="Gene3D" id="3.30.420.40">
    <property type="match status" value="1"/>
</dbReference>
<dbReference type="GO" id="GO:0016462">
    <property type="term" value="F:pyrophosphatase activity"/>
    <property type="evidence" value="ECO:0007669"/>
    <property type="project" value="TreeGrafter"/>
</dbReference>
<evidence type="ECO:0000313" key="5">
    <source>
        <dbReference type="Proteomes" id="UP000521676"/>
    </source>
</evidence>
<protein>
    <recommendedName>
        <fullName evidence="2">Ppx/GppA phosphatase N-terminal domain-containing protein</fullName>
    </recommendedName>
</protein>
<dbReference type="SUPFAM" id="SSF53067">
    <property type="entry name" value="Actin-like ATPase domain"/>
    <property type="match status" value="2"/>
</dbReference>
<gene>
    <name evidence="3" type="ORF">HXX08_08855</name>
    <name evidence="4" type="ORF">OZ401_001115</name>
</gene>
<organism evidence="3 5">
    <name type="scientific">Candidatus Chlorohelix allophototropha</name>
    <dbReference type="NCBI Taxonomy" id="3003348"/>
    <lineage>
        <taxon>Bacteria</taxon>
        <taxon>Bacillati</taxon>
        <taxon>Chloroflexota</taxon>
        <taxon>Chloroflexia</taxon>
        <taxon>Candidatus Chloroheliales</taxon>
        <taxon>Candidatus Chloroheliaceae</taxon>
        <taxon>Candidatus Chlorohelix</taxon>
    </lineage>
</organism>